<dbReference type="PANTHER" id="PTHR35400">
    <property type="entry name" value="SLR1083 PROTEIN"/>
    <property type="match status" value="1"/>
</dbReference>
<dbReference type="PANTHER" id="PTHR35400:SF3">
    <property type="entry name" value="SLL1072 PROTEIN"/>
    <property type="match status" value="1"/>
</dbReference>
<dbReference type="Pfam" id="PF05685">
    <property type="entry name" value="Uma2"/>
    <property type="match status" value="1"/>
</dbReference>
<dbReference type="SUPFAM" id="SSF52980">
    <property type="entry name" value="Restriction endonuclease-like"/>
    <property type="match status" value="1"/>
</dbReference>
<dbReference type="Gene3D" id="3.90.1570.10">
    <property type="entry name" value="tt1808, chain A"/>
    <property type="match status" value="1"/>
</dbReference>
<dbReference type="Proteomes" id="UP000432015">
    <property type="component" value="Unassembled WGS sequence"/>
</dbReference>
<name>A0A7K1LDP2_9ACTN</name>
<dbReference type="AlphaFoldDB" id="A0A7K1LDP2"/>
<gene>
    <name evidence="2" type="ORF">GNZ18_37815</name>
</gene>
<dbReference type="EMBL" id="WOFH01000020">
    <property type="protein sequence ID" value="MUN42305.1"/>
    <property type="molecule type" value="Genomic_DNA"/>
</dbReference>
<proteinExistence type="predicted"/>
<dbReference type="InterPro" id="IPR011335">
    <property type="entry name" value="Restrct_endonuc-II-like"/>
</dbReference>
<dbReference type="InterPro" id="IPR008538">
    <property type="entry name" value="Uma2"/>
</dbReference>
<comment type="caution">
    <text evidence="2">The sequence shown here is derived from an EMBL/GenBank/DDBJ whole genome shotgun (WGS) entry which is preliminary data.</text>
</comment>
<evidence type="ECO:0000313" key="3">
    <source>
        <dbReference type="Proteomes" id="UP000432015"/>
    </source>
</evidence>
<protein>
    <recommendedName>
        <fullName evidence="1">Putative restriction endonuclease domain-containing protein</fullName>
    </recommendedName>
</protein>
<sequence>MTMVDHVGRMSLPDTAYNMWTRGELDDFVHAPEGHRVEVIEGEIVVSPAPVVAHGNIVHHITRAMERAAFADPSFPWSARQMTNLSLLGIEQGYIPDLVVAEEHVFESAGEAEQMYLVADEIEMVVEVTSKDGAVYDRPPAEGRALRKPSKWSGYARVEIPYYLLVDRSPKIASTRLYSIPDAGTGAYLHSDTWAFGETVRLPEPFGVEIDTRRWTAWKD</sequence>
<feature type="domain" description="Putative restriction endonuclease" evidence="1">
    <location>
        <begin position="26"/>
        <end position="211"/>
    </location>
</feature>
<keyword evidence="3" id="KW-1185">Reference proteome</keyword>
<evidence type="ECO:0000259" key="1">
    <source>
        <dbReference type="Pfam" id="PF05685"/>
    </source>
</evidence>
<evidence type="ECO:0000313" key="2">
    <source>
        <dbReference type="EMBL" id="MUN42305.1"/>
    </source>
</evidence>
<accession>A0A7K1LDP2</accession>
<organism evidence="2 3">
    <name type="scientific">Actinomadura litoris</name>
    <dbReference type="NCBI Taxonomy" id="2678616"/>
    <lineage>
        <taxon>Bacteria</taxon>
        <taxon>Bacillati</taxon>
        <taxon>Actinomycetota</taxon>
        <taxon>Actinomycetes</taxon>
        <taxon>Streptosporangiales</taxon>
        <taxon>Thermomonosporaceae</taxon>
        <taxon>Actinomadura</taxon>
    </lineage>
</organism>
<reference evidence="2 3" key="1">
    <citation type="submission" date="2019-11" db="EMBL/GenBank/DDBJ databases">
        <authorList>
            <person name="Cao P."/>
        </authorList>
    </citation>
    <scope>NUCLEOTIDE SEQUENCE [LARGE SCALE GENOMIC DNA]</scope>
    <source>
        <strain evidence="2 3">NEAU-AAG5</strain>
    </source>
</reference>
<dbReference type="CDD" id="cd06260">
    <property type="entry name" value="DUF820-like"/>
    <property type="match status" value="1"/>
</dbReference>
<dbReference type="InterPro" id="IPR012296">
    <property type="entry name" value="Nuclease_put_TT1808"/>
</dbReference>